<feature type="region of interest" description="Disordered" evidence="1">
    <location>
        <begin position="34"/>
        <end position="79"/>
    </location>
</feature>
<evidence type="ECO:0000313" key="3">
    <source>
        <dbReference type="Proteomes" id="UP001293593"/>
    </source>
</evidence>
<name>A0AAE1MZY6_9FABA</name>
<protein>
    <submittedName>
        <fullName evidence="2">Uncharacterized protein</fullName>
    </submittedName>
</protein>
<dbReference type="EMBL" id="JAWXYG010000002">
    <property type="protein sequence ID" value="KAK4280036.1"/>
    <property type="molecule type" value="Genomic_DNA"/>
</dbReference>
<keyword evidence="3" id="KW-1185">Reference proteome</keyword>
<organism evidence="2 3">
    <name type="scientific">Acacia crassicarpa</name>
    <name type="common">northern wattle</name>
    <dbReference type="NCBI Taxonomy" id="499986"/>
    <lineage>
        <taxon>Eukaryota</taxon>
        <taxon>Viridiplantae</taxon>
        <taxon>Streptophyta</taxon>
        <taxon>Embryophyta</taxon>
        <taxon>Tracheophyta</taxon>
        <taxon>Spermatophyta</taxon>
        <taxon>Magnoliopsida</taxon>
        <taxon>eudicotyledons</taxon>
        <taxon>Gunneridae</taxon>
        <taxon>Pentapetalae</taxon>
        <taxon>rosids</taxon>
        <taxon>fabids</taxon>
        <taxon>Fabales</taxon>
        <taxon>Fabaceae</taxon>
        <taxon>Caesalpinioideae</taxon>
        <taxon>mimosoid clade</taxon>
        <taxon>Acacieae</taxon>
        <taxon>Acacia</taxon>
    </lineage>
</organism>
<accession>A0AAE1MZY6</accession>
<gene>
    <name evidence="2" type="ORF">QN277_011714</name>
</gene>
<dbReference type="AlphaFoldDB" id="A0AAE1MZY6"/>
<feature type="compositionally biased region" description="Polar residues" evidence="1">
    <location>
        <begin position="108"/>
        <end position="120"/>
    </location>
</feature>
<feature type="compositionally biased region" description="Basic and acidic residues" evidence="1">
    <location>
        <begin position="121"/>
        <end position="142"/>
    </location>
</feature>
<evidence type="ECO:0000256" key="1">
    <source>
        <dbReference type="SAM" id="MobiDB-lite"/>
    </source>
</evidence>
<dbReference type="Proteomes" id="UP001293593">
    <property type="component" value="Unassembled WGS sequence"/>
</dbReference>
<reference evidence="2" key="1">
    <citation type="submission" date="2023-10" db="EMBL/GenBank/DDBJ databases">
        <title>Chromosome-level genome of the transformable northern wattle, Acacia crassicarpa.</title>
        <authorList>
            <person name="Massaro I."/>
            <person name="Sinha N.R."/>
            <person name="Poethig S."/>
            <person name="Leichty A.R."/>
        </authorList>
    </citation>
    <scope>NUCLEOTIDE SEQUENCE</scope>
    <source>
        <strain evidence="2">Acra3RX</strain>
        <tissue evidence="2">Leaf</tissue>
    </source>
</reference>
<evidence type="ECO:0000313" key="2">
    <source>
        <dbReference type="EMBL" id="KAK4280036.1"/>
    </source>
</evidence>
<sequence>MAFSISSSLKTTKPLSFFLKSRRKSYLRWPTPYATLPPPVPGIPFYKPGSDTVPSSPPDKVANPPPTDPEPSDSNWPTKSYLRWPTPYAILPPPVPLDPFHPGYDTVPSATTSPEPSDSNSKPEPEPEDSNSKLEPEDSKQT</sequence>
<comment type="caution">
    <text evidence="2">The sequence shown here is derived from an EMBL/GenBank/DDBJ whole genome shotgun (WGS) entry which is preliminary data.</text>
</comment>
<feature type="region of interest" description="Disordered" evidence="1">
    <location>
        <begin position="92"/>
        <end position="142"/>
    </location>
</feature>
<proteinExistence type="predicted"/>